<evidence type="ECO:0000256" key="5">
    <source>
        <dbReference type="ARBA" id="ARBA00023136"/>
    </source>
</evidence>
<comment type="similarity">
    <text evidence="2">Belongs to the GerABKA family.</text>
</comment>
<dbReference type="PANTHER" id="PTHR22550:SF5">
    <property type="entry name" value="LEUCINE ZIPPER PROTEIN 4"/>
    <property type="match status" value="1"/>
</dbReference>
<dbReference type="GO" id="GO:0009847">
    <property type="term" value="P:spore germination"/>
    <property type="evidence" value="ECO:0007669"/>
    <property type="project" value="InterPro"/>
</dbReference>
<dbReference type="Proteomes" id="UP000305222">
    <property type="component" value="Unassembled WGS sequence"/>
</dbReference>
<proteinExistence type="inferred from homology"/>
<evidence type="ECO:0000256" key="1">
    <source>
        <dbReference type="ARBA" id="ARBA00004141"/>
    </source>
</evidence>
<dbReference type="InterPro" id="IPR004995">
    <property type="entry name" value="Spore_Ger"/>
</dbReference>
<dbReference type="Pfam" id="PF03323">
    <property type="entry name" value="GerA"/>
    <property type="match status" value="1"/>
</dbReference>
<sequence length="199" mass="22781">MQLLKKSKDFITLEIASNNSSIVISYFRTLIDVNIFHEEILTYIKEQCFDSLQDIQSVLPFENSKITNQMKDIQDSILNGHILIQFDTDKLNGLLINVSKKEKRDIAKAEIEYNIVGPQIAFVEDLDVNLNLVRRKLPTPYLQMKELKVGSLSNTTVAIVFIEGIVNDQNLQEIIKRVSQIKTDHVLDSTYLIELIADN</sequence>
<keyword evidence="5" id="KW-0472">Membrane</keyword>
<protein>
    <submittedName>
        <fullName evidence="6">Spore germination protein</fullName>
    </submittedName>
</protein>
<evidence type="ECO:0000256" key="4">
    <source>
        <dbReference type="ARBA" id="ARBA00022989"/>
    </source>
</evidence>
<dbReference type="EMBL" id="SZON01001741">
    <property type="protein sequence ID" value="TKI89933.1"/>
    <property type="molecule type" value="Genomic_DNA"/>
</dbReference>
<evidence type="ECO:0000256" key="3">
    <source>
        <dbReference type="ARBA" id="ARBA00022692"/>
    </source>
</evidence>
<dbReference type="InterPro" id="IPR050768">
    <property type="entry name" value="UPF0353/GerABKA_families"/>
</dbReference>
<reference evidence="6 7" key="1">
    <citation type="journal article" date="2019" name="Environ. Microbiol.">
        <title>An active ?-lactamase is a part of an orchestrated cell wall stress resistance network of Bacillus subtilis and related rhizosphere species.</title>
        <authorList>
            <person name="Bucher T."/>
            <person name="Keren-Paz A."/>
            <person name="Hausser J."/>
            <person name="Olender T."/>
            <person name="Cytryn E."/>
            <person name="Kolodkin-Gal I."/>
        </authorList>
    </citation>
    <scope>NUCLEOTIDE SEQUENCE [LARGE SCALE GENOMIC DNA]</scope>
    <source>
        <strain evidence="6 7">I5</strain>
    </source>
</reference>
<name>A0A4V5TTI4_9BACI</name>
<keyword evidence="4" id="KW-1133">Transmembrane helix</keyword>
<feature type="non-terminal residue" evidence="6">
    <location>
        <position position="199"/>
    </location>
</feature>
<comment type="subcellular location">
    <subcellularLocation>
        <location evidence="1">Membrane</location>
        <topology evidence="1">Multi-pass membrane protein</topology>
    </subcellularLocation>
</comment>
<dbReference type="PANTHER" id="PTHR22550">
    <property type="entry name" value="SPORE GERMINATION PROTEIN"/>
    <property type="match status" value="1"/>
</dbReference>
<evidence type="ECO:0000313" key="7">
    <source>
        <dbReference type="Proteomes" id="UP000305222"/>
    </source>
</evidence>
<keyword evidence="3" id="KW-0812">Transmembrane</keyword>
<evidence type="ECO:0000256" key="2">
    <source>
        <dbReference type="ARBA" id="ARBA00005278"/>
    </source>
</evidence>
<comment type="caution">
    <text evidence="6">The sequence shown here is derived from an EMBL/GenBank/DDBJ whole genome shotgun (WGS) entry which is preliminary data.</text>
</comment>
<accession>A0A4V5TTI4</accession>
<evidence type="ECO:0000313" key="6">
    <source>
        <dbReference type="EMBL" id="TKI89933.1"/>
    </source>
</evidence>
<dbReference type="GO" id="GO:0016020">
    <property type="term" value="C:membrane"/>
    <property type="evidence" value="ECO:0007669"/>
    <property type="project" value="UniProtKB-SubCell"/>
</dbReference>
<dbReference type="AlphaFoldDB" id="A0A4V5TTI4"/>
<gene>
    <name evidence="6" type="ORF">FC699_25050</name>
</gene>
<organism evidence="6 7">
    <name type="scientific">Bacillus wiedmannii</name>
    <dbReference type="NCBI Taxonomy" id="1890302"/>
    <lineage>
        <taxon>Bacteria</taxon>
        <taxon>Bacillati</taxon>
        <taxon>Bacillota</taxon>
        <taxon>Bacilli</taxon>
        <taxon>Bacillales</taxon>
        <taxon>Bacillaceae</taxon>
        <taxon>Bacillus</taxon>
        <taxon>Bacillus cereus group</taxon>
    </lineage>
</organism>